<evidence type="ECO:0000313" key="10">
    <source>
        <dbReference type="Proteomes" id="UP001175001"/>
    </source>
</evidence>
<keyword evidence="5" id="KW-0539">Nucleus</keyword>
<feature type="compositionally biased region" description="Acidic residues" evidence="7">
    <location>
        <begin position="1209"/>
        <end position="1224"/>
    </location>
</feature>
<dbReference type="InterPro" id="IPR016024">
    <property type="entry name" value="ARM-type_fold"/>
</dbReference>
<dbReference type="Proteomes" id="UP001175001">
    <property type="component" value="Unassembled WGS sequence"/>
</dbReference>
<dbReference type="InterPro" id="IPR022031">
    <property type="entry name" value="Rif1_N"/>
</dbReference>
<keyword evidence="10" id="KW-1185">Reference proteome</keyword>
<feature type="compositionally biased region" description="Polar residues" evidence="7">
    <location>
        <begin position="131"/>
        <end position="143"/>
    </location>
</feature>
<proteinExistence type="predicted"/>
<organism evidence="9 10">
    <name type="scientific">Lasiodiplodia hormozganensis</name>
    <dbReference type="NCBI Taxonomy" id="869390"/>
    <lineage>
        <taxon>Eukaryota</taxon>
        <taxon>Fungi</taxon>
        <taxon>Dikarya</taxon>
        <taxon>Ascomycota</taxon>
        <taxon>Pezizomycotina</taxon>
        <taxon>Dothideomycetes</taxon>
        <taxon>Dothideomycetes incertae sedis</taxon>
        <taxon>Botryosphaeriales</taxon>
        <taxon>Botryosphaeriaceae</taxon>
        <taxon>Lasiodiplodia</taxon>
    </lineage>
</organism>
<reference evidence="9" key="1">
    <citation type="submission" date="2023-06" db="EMBL/GenBank/DDBJ databases">
        <title>Multi-omics analyses reveal the molecular pathogenesis toolkit of Lasiodiplodia hormozganensis, a cross-kingdom pathogen.</title>
        <authorList>
            <person name="Felix C."/>
            <person name="Meneses R."/>
            <person name="Goncalves M.F.M."/>
            <person name="Tilleman L."/>
            <person name="Duarte A.S."/>
            <person name="Jorrin-Novo J.V."/>
            <person name="Van De Peer Y."/>
            <person name="Deforce D."/>
            <person name="Van Nieuwerburgh F."/>
            <person name="Esteves A.C."/>
            <person name="Alves A."/>
        </authorList>
    </citation>
    <scope>NUCLEOTIDE SEQUENCE</scope>
    <source>
        <strain evidence="9">CBS 339.90</strain>
    </source>
</reference>
<feature type="region of interest" description="Disordered" evidence="7">
    <location>
        <begin position="1"/>
        <end position="24"/>
    </location>
</feature>
<comment type="subcellular location">
    <subcellularLocation>
        <location evidence="2">Chromosome</location>
        <location evidence="2">Telomere</location>
    </subcellularLocation>
    <subcellularLocation>
        <location evidence="1">Nucleus</location>
    </subcellularLocation>
</comment>
<feature type="compositionally biased region" description="Polar residues" evidence="7">
    <location>
        <begin position="55"/>
        <end position="69"/>
    </location>
</feature>
<name>A0AA39YV96_9PEZI</name>
<dbReference type="GO" id="GO:0005634">
    <property type="term" value="C:nucleus"/>
    <property type="evidence" value="ECO:0007669"/>
    <property type="project" value="UniProtKB-SubCell"/>
</dbReference>
<dbReference type="PANTHER" id="PTHR22928">
    <property type="entry name" value="TELOMERE-ASSOCIATED PROTEIN RIF1"/>
    <property type="match status" value="1"/>
</dbReference>
<feature type="compositionally biased region" description="Basic and acidic residues" evidence="7">
    <location>
        <begin position="977"/>
        <end position="988"/>
    </location>
</feature>
<dbReference type="EMBL" id="JAUJDW010000017">
    <property type="protein sequence ID" value="KAK0658631.1"/>
    <property type="molecule type" value="Genomic_DNA"/>
</dbReference>
<evidence type="ECO:0000313" key="9">
    <source>
        <dbReference type="EMBL" id="KAK0658631.1"/>
    </source>
</evidence>
<evidence type="ECO:0000256" key="1">
    <source>
        <dbReference type="ARBA" id="ARBA00004123"/>
    </source>
</evidence>
<keyword evidence="6" id="KW-0131">Cell cycle</keyword>
<keyword evidence="3" id="KW-0158">Chromosome</keyword>
<sequence>MAPASPNLFESLPARPPTPPREADKYIDDALQFLSDSFEVEEATGDAPVSADPTCVNTPTRQSPASSTDRANDSGRRKKVDFSPWTAYHSVNDIAPSRRGLPGSPLRPLPQPRDPKTIKGILKAHDPPVTQPSTPTSGQLSNNPNGFATMMETLVKQLAGQSRPHRIDAYLALANTLKTYDGKPDARTLADKMGLLAQFMQRDMTATNAQTGGLDVQLALQALKLLVALMEIAPAAERIPDTFRTFFLDKAIETFGDATAPKQWVNHILHAFSQQRFGKSMNVDRANRAVTALKDIEDRVSGNNVVTCRMMAYRTLLSQHKLVMIDRALDWIQHIFHGLLSSNKEIRMRAVELGTATGISVGKEDDKSKVSRTTMDILAKPIEDGQTYGDYFTNQLMEMLSDAEAAHHVPHIWATVVLLLKNRRHKLESWKLLKSWLQVFQKCVNSSNKEVAIQANGAWNRFVYAIRPTQSTSPPFRKLLRQALVAQFDRRSGGDKDGQRMKRSAFSSYCNLLYYSLSPTAPAEQLDLYWQEFVVEVLPTMIKKDRRGAVMACKVLTALFKRNRAKLWRENLAVESATITLDNIIALDPRWTRQRLGNVLQPFELCFASAPWTCNSPSEEVASGTPVKSMWTALMGTVAEAGSKEVTASMDFKEACAHIMNLLHRLWANYPKSFRQDDDSGPTWMEKFAFVVLTAVEQLGPGSFADPILSPTDRSSQSLGEEYSSVFEILAGGLNYGTEENLNVAASLYEAFVARIQREVSDGAGIAAVVLAITEPLAERLQSPTFNSNGDAVYALWNTVMTLVERIPRHDNMLLKALEALITAGLRSERQRIVNRTIEMWNGSFGSQINLQYPPSVEKGLRRLRPIVDLELPEFPDDPSDEEPEPVPIFEDSQEDIVREPLQFDSHGSSLIHQLQDAASSSPAEVDPTSRRRVRESSASNTTARAKLRHDNSQIDFAPIESSPTGGDSVDSQLLTDHQREVRERQHDTAAMFPDISSSPPRQLKSRSLELPAYGRPSQGYNVDDEEPRSTPMFNLQEYGAQQDVPSSSPTPKTRKQGHADDVLVAPYVTSSAAEHLFDTNIPSSPPSVDDENDLPADPSVIKDSFVAPNRNVESAMGQRYGGLEEELDEDVVAQLVGDVSNLSDSRVDKAQRPTSSSSASDDGNESDLPSSEIDEEVSQQLENEVIAQALRESRTWSSTRKQVLPDDTTVDEDIPEYDEDIGSFDDMTMDLPQGTAGSFSETVRNRIHVDEVQDELSPTEKDSSSIELPIRCSPGKTRSLPPPALSKAPVDETMVEDSFAGLHNDLKKSTQAKQQTPKSSGKSNKKQSKSHTKRKSLTTLDEIKAKKRLKKDDPSSSKQPPEGAQRATIDSDSDESALSAHKGSTRTKLGTKAQEGCEAHRTGISVPKGFPKIVRSST</sequence>
<feature type="domain" description="Telomere-associated protein Rif1 N-terminal" evidence="8">
    <location>
        <begin position="158"/>
        <end position="534"/>
    </location>
</feature>
<keyword evidence="4" id="KW-0779">Telomere</keyword>
<dbReference type="GO" id="GO:0000723">
    <property type="term" value="P:telomere maintenance"/>
    <property type="evidence" value="ECO:0007669"/>
    <property type="project" value="TreeGrafter"/>
</dbReference>
<feature type="region of interest" description="Disordered" evidence="7">
    <location>
        <begin position="93"/>
        <end position="143"/>
    </location>
</feature>
<feature type="region of interest" description="Disordered" evidence="7">
    <location>
        <begin position="1078"/>
        <end position="1100"/>
    </location>
</feature>
<feature type="region of interest" description="Disordered" evidence="7">
    <location>
        <begin position="1140"/>
        <end position="1419"/>
    </location>
</feature>
<dbReference type="PANTHER" id="PTHR22928:SF3">
    <property type="entry name" value="TELOMERE-ASSOCIATED PROTEIN RIF1"/>
    <property type="match status" value="1"/>
</dbReference>
<gene>
    <name evidence="9" type="ORF">DIS24_g4637</name>
</gene>
<evidence type="ECO:0000256" key="2">
    <source>
        <dbReference type="ARBA" id="ARBA00004574"/>
    </source>
</evidence>
<feature type="region of interest" description="Disordered" evidence="7">
    <location>
        <begin position="37"/>
        <end position="80"/>
    </location>
</feature>
<evidence type="ECO:0000256" key="5">
    <source>
        <dbReference type="ARBA" id="ARBA00023242"/>
    </source>
</evidence>
<dbReference type="GO" id="GO:0140445">
    <property type="term" value="C:chromosome, telomeric repeat region"/>
    <property type="evidence" value="ECO:0007669"/>
    <property type="project" value="TreeGrafter"/>
</dbReference>
<comment type="caution">
    <text evidence="9">The sequence shown here is derived from an EMBL/GenBank/DDBJ whole genome shotgun (WGS) entry which is preliminary data.</text>
</comment>
<evidence type="ECO:0000256" key="7">
    <source>
        <dbReference type="SAM" id="MobiDB-lite"/>
    </source>
</evidence>
<evidence type="ECO:0000256" key="4">
    <source>
        <dbReference type="ARBA" id="ARBA00022895"/>
    </source>
</evidence>
<dbReference type="Pfam" id="PF12231">
    <property type="entry name" value="Rif1_N"/>
    <property type="match status" value="1"/>
</dbReference>
<protein>
    <recommendedName>
        <fullName evidence="8">Telomere-associated protein Rif1 N-terminal domain-containing protein</fullName>
    </recommendedName>
</protein>
<dbReference type="SUPFAM" id="SSF48371">
    <property type="entry name" value="ARM repeat"/>
    <property type="match status" value="1"/>
</dbReference>
<feature type="compositionally biased region" description="Polar residues" evidence="7">
    <location>
        <begin position="912"/>
        <end position="923"/>
    </location>
</feature>
<feature type="compositionally biased region" description="Basic residues" evidence="7">
    <location>
        <begin position="1324"/>
        <end position="1337"/>
    </location>
</feature>
<feature type="region of interest" description="Disordered" evidence="7">
    <location>
        <begin position="912"/>
        <end position="1062"/>
    </location>
</feature>
<evidence type="ECO:0000256" key="3">
    <source>
        <dbReference type="ARBA" id="ARBA00022454"/>
    </source>
</evidence>
<evidence type="ECO:0000259" key="8">
    <source>
        <dbReference type="Pfam" id="PF12231"/>
    </source>
</evidence>
<accession>A0AA39YV96</accession>
<feature type="compositionally biased region" description="Polar residues" evidence="7">
    <location>
        <begin position="962"/>
        <end position="976"/>
    </location>
</feature>
<evidence type="ECO:0000256" key="6">
    <source>
        <dbReference type="ARBA" id="ARBA00023306"/>
    </source>
</evidence>